<keyword evidence="2" id="KW-1185">Reference proteome</keyword>
<protein>
    <submittedName>
        <fullName evidence="1">Uncharacterized protein</fullName>
    </submittedName>
</protein>
<proteinExistence type="predicted"/>
<name>A0A5B7H8D2_PORTR</name>
<sequence>MEQPHNHFSTNWTSFKIQPSISHWEHLSPSQSVPFRQNPPSPSLSHRRSTFLVWTYAKLTSSPRCHALHYLLLHHSKEPPHCPLPYQGQTPFVDRALSFFAIIWVTPPPFPHP</sequence>
<accession>A0A5B7H8D2</accession>
<dbReference type="Proteomes" id="UP000324222">
    <property type="component" value="Unassembled WGS sequence"/>
</dbReference>
<gene>
    <name evidence="1" type="ORF">E2C01_060253</name>
</gene>
<dbReference type="AlphaFoldDB" id="A0A5B7H8D2"/>
<evidence type="ECO:0000313" key="2">
    <source>
        <dbReference type="Proteomes" id="UP000324222"/>
    </source>
</evidence>
<dbReference type="EMBL" id="VSRR010024297">
    <property type="protein sequence ID" value="MPC66109.1"/>
    <property type="molecule type" value="Genomic_DNA"/>
</dbReference>
<reference evidence="1 2" key="1">
    <citation type="submission" date="2019-05" db="EMBL/GenBank/DDBJ databases">
        <title>Another draft genome of Portunus trituberculatus and its Hox gene families provides insights of decapod evolution.</title>
        <authorList>
            <person name="Jeong J.-H."/>
            <person name="Song I."/>
            <person name="Kim S."/>
            <person name="Choi T."/>
            <person name="Kim D."/>
            <person name="Ryu S."/>
            <person name="Kim W."/>
        </authorList>
    </citation>
    <scope>NUCLEOTIDE SEQUENCE [LARGE SCALE GENOMIC DNA]</scope>
    <source>
        <tissue evidence="1">Muscle</tissue>
    </source>
</reference>
<organism evidence="1 2">
    <name type="scientific">Portunus trituberculatus</name>
    <name type="common">Swimming crab</name>
    <name type="synonym">Neptunus trituberculatus</name>
    <dbReference type="NCBI Taxonomy" id="210409"/>
    <lineage>
        <taxon>Eukaryota</taxon>
        <taxon>Metazoa</taxon>
        <taxon>Ecdysozoa</taxon>
        <taxon>Arthropoda</taxon>
        <taxon>Crustacea</taxon>
        <taxon>Multicrustacea</taxon>
        <taxon>Malacostraca</taxon>
        <taxon>Eumalacostraca</taxon>
        <taxon>Eucarida</taxon>
        <taxon>Decapoda</taxon>
        <taxon>Pleocyemata</taxon>
        <taxon>Brachyura</taxon>
        <taxon>Eubrachyura</taxon>
        <taxon>Portunoidea</taxon>
        <taxon>Portunidae</taxon>
        <taxon>Portuninae</taxon>
        <taxon>Portunus</taxon>
    </lineage>
</organism>
<evidence type="ECO:0000313" key="1">
    <source>
        <dbReference type="EMBL" id="MPC66109.1"/>
    </source>
</evidence>
<comment type="caution">
    <text evidence="1">The sequence shown here is derived from an EMBL/GenBank/DDBJ whole genome shotgun (WGS) entry which is preliminary data.</text>
</comment>